<dbReference type="AlphaFoldDB" id="A0A7J6NP42"/>
<dbReference type="Proteomes" id="UP000541610">
    <property type="component" value="Unassembled WGS sequence"/>
</dbReference>
<gene>
    <name evidence="2" type="ORF">FOZ60_006289</name>
</gene>
<organism evidence="2 3">
    <name type="scientific">Perkinsus olseni</name>
    <name type="common">Perkinsus atlanticus</name>
    <dbReference type="NCBI Taxonomy" id="32597"/>
    <lineage>
        <taxon>Eukaryota</taxon>
        <taxon>Sar</taxon>
        <taxon>Alveolata</taxon>
        <taxon>Perkinsozoa</taxon>
        <taxon>Perkinsea</taxon>
        <taxon>Perkinsida</taxon>
        <taxon>Perkinsidae</taxon>
        <taxon>Perkinsus</taxon>
    </lineage>
</organism>
<sequence>MSTKQVIIIAAAAAALVPLASADGYPSLKSTSLLNRGEGVSCFYSNGVVKGERRALLPVICKAQTAEISCPELDGKKMFTTVFRKGVVQEFTLGAPNKRKDSDWVFKDPPPPAGTAMDPLRKLNASYYDRQLTLLRVAASKVDYNPAKLRRAIVKAEDLRASGRDGDITADKIDGVCEAAMRGIKAKCPSYEDLCDEFRSISQEAVDAADQQRRRLQRAGKYLVISL</sequence>
<accession>A0A7J6NP42</accession>
<reference evidence="2 3" key="1">
    <citation type="submission" date="2020-04" db="EMBL/GenBank/DDBJ databases">
        <title>Perkinsus olseni comparative genomics.</title>
        <authorList>
            <person name="Bogema D.R."/>
        </authorList>
    </citation>
    <scope>NUCLEOTIDE SEQUENCE [LARGE SCALE GENOMIC DNA]</scope>
    <source>
        <strain evidence="2">00978-12</strain>
    </source>
</reference>
<evidence type="ECO:0000256" key="1">
    <source>
        <dbReference type="SAM" id="SignalP"/>
    </source>
</evidence>
<feature type="chain" id="PRO_5029657875" evidence="1">
    <location>
        <begin position="23"/>
        <end position="227"/>
    </location>
</feature>
<feature type="signal peptide" evidence="1">
    <location>
        <begin position="1"/>
        <end position="22"/>
    </location>
</feature>
<comment type="caution">
    <text evidence="2">The sequence shown here is derived from an EMBL/GenBank/DDBJ whole genome shotgun (WGS) entry which is preliminary data.</text>
</comment>
<evidence type="ECO:0000313" key="3">
    <source>
        <dbReference type="Proteomes" id="UP000541610"/>
    </source>
</evidence>
<name>A0A7J6NP42_PEROL</name>
<keyword evidence="1" id="KW-0732">Signal</keyword>
<proteinExistence type="predicted"/>
<evidence type="ECO:0000313" key="2">
    <source>
        <dbReference type="EMBL" id="KAF4685662.1"/>
    </source>
</evidence>
<protein>
    <submittedName>
        <fullName evidence="2">Uncharacterized protein</fullName>
    </submittedName>
</protein>
<dbReference type="EMBL" id="JABANP010000254">
    <property type="protein sequence ID" value="KAF4685662.1"/>
    <property type="molecule type" value="Genomic_DNA"/>
</dbReference>